<feature type="region of interest" description="Disordered" evidence="1">
    <location>
        <begin position="47"/>
        <end position="89"/>
    </location>
</feature>
<organism evidence="2 3">
    <name type="scientific">Biomphalaria glabrata</name>
    <name type="common">Bloodfluke planorb</name>
    <name type="synonym">Freshwater snail</name>
    <dbReference type="NCBI Taxonomy" id="6526"/>
    <lineage>
        <taxon>Eukaryota</taxon>
        <taxon>Metazoa</taxon>
        <taxon>Spiralia</taxon>
        <taxon>Lophotrochozoa</taxon>
        <taxon>Mollusca</taxon>
        <taxon>Gastropoda</taxon>
        <taxon>Heterobranchia</taxon>
        <taxon>Euthyneura</taxon>
        <taxon>Panpulmonata</taxon>
        <taxon>Hygrophila</taxon>
        <taxon>Lymnaeoidea</taxon>
        <taxon>Planorbidae</taxon>
        <taxon>Biomphalaria</taxon>
    </lineage>
</organism>
<dbReference type="EnsemblMetazoa" id="BGLB038037-RA">
    <property type="protein sequence ID" value="BGLB038037-PA"/>
    <property type="gene ID" value="BGLB038037"/>
</dbReference>
<dbReference type="Proteomes" id="UP000076420">
    <property type="component" value="Unassembled WGS sequence"/>
</dbReference>
<feature type="compositionally biased region" description="Basic and acidic residues" evidence="1">
    <location>
        <begin position="60"/>
        <end position="89"/>
    </location>
</feature>
<evidence type="ECO:0000313" key="2">
    <source>
        <dbReference type="EnsemblMetazoa" id="BGLB038037-PA"/>
    </source>
</evidence>
<dbReference type="KEGG" id="bgt:106073805"/>
<dbReference type="VEuPathDB" id="VectorBase:BGLAX_051055"/>
<gene>
    <name evidence="2" type="primary">106073805</name>
</gene>
<dbReference type="AlphaFoldDB" id="A0A2C9M360"/>
<dbReference type="VEuPathDB" id="VectorBase:BGLB038037"/>
<proteinExistence type="predicted"/>
<dbReference type="OrthoDB" id="6591996at2759"/>
<reference evidence="2" key="1">
    <citation type="submission" date="2020-05" db="UniProtKB">
        <authorList>
            <consortium name="EnsemblMetazoa"/>
        </authorList>
    </citation>
    <scope>IDENTIFICATION</scope>
    <source>
        <strain evidence="2">BB02</strain>
    </source>
</reference>
<evidence type="ECO:0000313" key="3">
    <source>
        <dbReference type="Proteomes" id="UP000076420"/>
    </source>
</evidence>
<sequence>MMTDTELDSSLDLNNLLRHVKEEMEETDLITQTNEDQNFMSMVKTEKMAEEESDLYTQQSKHDAETSNIKLEHQESTKKKEMNNFTDTDKPLSLASRLLSVSMKKNTNLCPVPIMMPNLKSPGDTLCSEVLVSQVTRYYFLK</sequence>
<evidence type="ECO:0000256" key="1">
    <source>
        <dbReference type="SAM" id="MobiDB-lite"/>
    </source>
</evidence>
<accession>A0A2C9M360</accession>
<protein>
    <submittedName>
        <fullName evidence="2">Uncharacterized protein</fullName>
    </submittedName>
</protein>
<name>A0A2C9M360_BIOGL</name>